<gene>
    <name evidence="3" type="ORF">AVDCRST_MAG19-4124</name>
</gene>
<evidence type="ECO:0008006" key="4">
    <source>
        <dbReference type="Google" id="ProtNLM"/>
    </source>
</evidence>
<dbReference type="EMBL" id="CADCWL010000231">
    <property type="protein sequence ID" value="CAA9581969.1"/>
    <property type="molecule type" value="Genomic_DNA"/>
</dbReference>
<name>A0A6J4VKG4_9BACT</name>
<accession>A0A6J4VKG4</accession>
<dbReference type="InterPro" id="IPR048031">
    <property type="entry name" value="ScyD/ScyE-like"/>
</dbReference>
<protein>
    <recommendedName>
        <fullName evidence="4">ScyD/ScyE family protein</fullName>
    </recommendedName>
</protein>
<evidence type="ECO:0000256" key="2">
    <source>
        <dbReference type="SAM" id="SignalP"/>
    </source>
</evidence>
<organism evidence="3">
    <name type="scientific">uncultured Thermomicrobiales bacterium</name>
    <dbReference type="NCBI Taxonomy" id="1645740"/>
    <lineage>
        <taxon>Bacteria</taxon>
        <taxon>Pseudomonadati</taxon>
        <taxon>Thermomicrobiota</taxon>
        <taxon>Thermomicrobia</taxon>
        <taxon>Thermomicrobiales</taxon>
        <taxon>environmental samples</taxon>
    </lineage>
</organism>
<dbReference type="SUPFAM" id="SSF101898">
    <property type="entry name" value="NHL repeat"/>
    <property type="match status" value="1"/>
</dbReference>
<dbReference type="AlphaFoldDB" id="A0A6J4VKG4"/>
<dbReference type="Gene3D" id="2.120.10.30">
    <property type="entry name" value="TolB, C-terminal domain"/>
    <property type="match status" value="1"/>
</dbReference>
<feature type="signal peptide" evidence="2">
    <location>
        <begin position="1"/>
        <end position="26"/>
    </location>
</feature>
<feature type="chain" id="PRO_5027003361" description="ScyD/ScyE family protein" evidence="2">
    <location>
        <begin position="27"/>
        <end position="428"/>
    </location>
</feature>
<evidence type="ECO:0000256" key="1">
    <source>
        <dbReference type="SAM" id="MobiDB-lite"/>
    </source>
</evidence>
<proteinExistence type="predicted"/>
<feature type="compositionally biased region" description="Low complexity" evidence="1">
    <location>
        <begin position="407"/>
        <end position="422"/>
    </location>
</feature>
<reference evidence="3" key="1">
    <citation type="submission" date="2020-02" db="EMBL/GenBank/DDBJ databases">
        <authorList>
            <person name="Meier V. D."/>
        </authorList>
    </citation>
    <scope>NUCLEOTIDE SEQUENCE</scope>
    <source>
        <strain evidence="3">AVDCRST_MAG19</strain>
    </source>
</reference>
<feature type="region of interest" description="Disordered" evidence="1">
    <location>
        <begin position="407"/>
        <end position="428"/>
    </location>
</feature>
<evidence type="ECO:0000313" key="3">
    <source>
        <dbReference type="EMBL" id="CAA9581969.1"/>
    </source>
</evidence>
<dbReference type="NCBIfam" id="NF033206">
    <property type="entry name" value="ScyE_fam"/>
    <property type="match status" value="1"/>
</dbReference>
<feature type="compositionally biased region" description="Low complexity" evidence="1">
    <location>
        <begin position="37"/>
        <end position="58"/>
    </location>
</feature>
<keyword evidence="2" id="KW-0732">Signal</keyword>
<dbReference type="InterPro" id="IPR011042">
    <property type="entry name" value="6-blade_b-propeller_TolB-like"/>
</dbReference>
<sequence>MRRRAVSRPILAAALVALTGFASVGAQEGTPQGGNLAPDASPVASPGASPGASPQAAAPLPPGSTAVAAGLDNPRGLAFGPDGALYVAESGSAGDGPCIEGPEGDRECYGTTGAITRIADGGQERVAANLRSRAAEDGSQATGPHDIAFVGDALYTVVGLGADPGARLDLDEEGGDLGRLQRIADGAAETVADISGYEATANPDGGDPDSNPYSMVAAGDGFVVADAGANALLRVGADGAISTLAVFPARPVAGPGGQEVPMQAVPNAVAVGPDGDYYVGQLTGFPFPLGGANVYRVPAAGGEPEVYAEGFTNIIDLTFGPDGSLYVVELFSGGLGGVDPSNLTTLEGSLIRVTPEGTQSVVAGVGLTAPTSVAIGDDGAIYLSIYGILPGAGQVVRLNQAAPAGTPAAATPAASPVASPVAEGTPAA</sequence>
<feature type="region of interest" description="Disordered" evidence="1">
    <location>
        <begin position="29"/>
        <end position="69"/>
    </location>
</feature>